<reference evidence="1" key="1">
    <citation type="submission" date="2025-05" db="UniProtKB">
        <authorList>
            <consortium name="RefSeq"/>
        </authorList>
    </citation>
    <scope>NUCLEOTIDE SEQUENCE [LARGE SCALE GENOMIC DNA]</scope>
</reference>
<protein>
    <submittedName>
        <fullName evidence="2">ARL14 effector protein-like</fullName>
    </submittedName>
</protein>
<dbReference type="Proteomes" id="UP001652625">
    <property type="component" value="Chromosome 02"/>
</dbReference>
<reference evidence="2" key="2">
    <citation type="submission" date="2025-08" db="UniProtKB">
        <authorList>
            <consortium name="RefSeq"/>
        </authorList>
    </citation>
    <scope>IDENTIFICATION</scope>
</reference>
<evidence type="ECO:0000313" key="2">
    <source>
        <dbReference type="RefSeq" id="XP_065645266.1"/>
    </source>
</evidence>
<name>A0ABM4B8R0_HYDVU</name>
<keyword evidence="1" id="KW-1185">Reference proteome</keyword>
<gene>
    <name evidence="2" type="primary">LOC136075757</name>
</gene>
<dbReference type="RefSeq" id="XP_065645266.1">
    <property type="nucleotide sequence ID" value="XM_065789194.1"/>
</dbReference>
<evidence type="ECO:0000313" key="1">
    <source>
        <dbReference type="Proteomes" id="UP001652625"/>
    </source>
</evidence>
<proteinExistence type="predicted"/>
<dbReference type="GeneID" id="136075757"/>
<organism evidence="1 2">
    <name type="scientific">Hydra vulgaris</name>
    <name type="common">Hydra</name>
    <name type="synonym">Hydra attenuata</name>
    <dbReference type="NCBI Taxonomy" id="6087"/>
    <lineage>
        <taxon>Eukaryota</taxon>
        <taxon>Metazoa</taxon>
        <taxon>Cnidaria</taxon>
        <taxon>Hydrozoa</taxon>
        <taxon>Hydroidolina</taxon>
        <taxon>Anthoathecata</taxon>
        <taxon>Aplanulata</taxon>
        <taxon>Hydridae</taxon>
        <taxon>Hydra</taxon>
    </lineage>
</organism>
<accession>A0ABM4B8R0</accession>
<sequence>MTEKCCVGKVLNEDGDKTYYCRMIGRIKLKDIVNTDVEVLIQRIGHTFELNEEICFHHEKAYISRYEALQKYCCDPFKVHKKKIIKGLCKVDILTASQLKIKPGQKLCTNCLNEFKIEQITGKFSQEDEELDVDDEKFSSADLNKTVLNECFFTGNISSKKCK</sequence>